<dbReference type="InterPro" id="IPR010987">
    <property type="entry name" value="Glutathione-S-Trfase_C-like"/>
</dbReference>
<evidence type="ECO:0000259" key="2">
    <source>
        <dbReference type="PROSITE" id="PS50405"/>
    </source>
</evidence>
<protein>
    <recommendedName>
        <fullName evidence="5">Glutathione S-transferase</fullName>
    </recommendedName>
</protein>
<dbReference type="InterPro" id="IPR036249">
    <property type="entry name" value="Thioredoxin-like_sf"/>
</dbReference>
<dbReference type="HOGENOM" id="CLU_066075_0_0_1"/>
<dbReference type="PANTHER" id="PTHR43968">
    <property type="match status" value="1"/>
</dbReference>
<feature type="domain" description="GST C-terminal" evidence="2">
    <location>
        <begin position="100"/>
        <end position="245"/>
    </location>
</feature>
<dbReference type="RefSeq" id="XP_013245822.1">
    <property type="nucleotide sequence ID" value="XM_013390368.1"/>
</dbReference>
<gene>
    <name evidence="3" type="ORF">K437DRAFT_242774</name>
</gene>
<dbReference type="CDD" id="cd00570">
    <property type="entry name" value="GST_N_family"/>
    <property type="match status" value="1"/>
</dbReference>
<dbReference type="InParanoid" id="A0A066WK88"/>
<evidence type="ECO:0000313" key="4">
    <source>
        <dbReference type="Proteomes" id="UP000027361"/>
    </source>
</evidence>
<dbReference type="AlphaFoldDB" id="A0A066WK88"/>
<dbReference type="GeneID" id="25263099"/>
<name>A0A066WK88_TILAU</name>
<dbReference type="OMA" id="IPAWHAF"/>
<sequence length="253" mass="28209">MVQQPLIYTAKVCPYAQRSLIALEEAGVKYDRYDIDLADKPSVYNERVNSASKVPVLVLNPSDSADNGGVTKDKGTVKLPESLVISEYIGEEYQSAGLLPKRRRAKARYYIERFSHIFGPPWILLLYRGKADSLPSLLSAISTFQLWLSPTSGSEDSGPFVFGKQYTLADLAIAPFIGRLIFFSKRGILDPLGGGDVHKALTGGDDIFARVAQWWEAVSTRRSWKSTFNEDIIYKAAKTRQEKVLAERQVGKQ</sequence>
<evidence type="ECO:0008006" key="5">
    <source>
        <dbReference type="Google" id="ProtNLM"/>
    </source>
</evidence>
<dbReference type="STRING" id="1037660.A0A066WK88"/>
<dbReference type="Proteomes" id="UP000027361">
    <property type="component" value="Unassembled WGS sequence"/>
</dbReference>
<dbReference type="Pfam" id="PF13417">
    <property type="entry name" value="GST_N_3"/>
    <property type="match status" value="1"/>
</dbReference>
<dbReference type="GO" id="GO:0005737">
    <property type="term" value="C:cytoplasm"/>
    <property type="evidence" value="ECO:0007669"/>
    <property type="project" value="TreeGrafter"/>
</dbReference>
<dbReference type="SFLD" id="SFLDS00019">
    <property type="entry name" value="Glutathione_Transferase_(cytos"/>
    <property type="match status" value="1"/>
</dbReference>
<dbReference type="InterPro" id="IPR036282">
    <property type="entry name" value="Glutathione-S-Trfase_C_sf"/>
</dbReference>
<dbReference type="SUPFAM" id="SSF47616">
    <property type="entry name" value="GST C-terminal domain-like"/>
    <property type="match status" value="1"/>
</dbReference>
<dbReference type="OrthoDB" id="202840at2759"/>
<dbReference type="Gene3D" id="1.20.1050.10">
    <property type="match status" value="1"/>
</dbReference>
<reference evidence="3 4" key="1">
    <citation type="submission" date="2014-05" db="EMBL/GenBank/DDBJ databases">
        <title>Draft genome sequence of a rare smut relative, Tilletiaria anomala UBC 951.</title>
        <authorList>
            <consortium name="DOE Joint Genome Institute"/>
            <person name="Toome M."/>
            <person name="Kuo A."/>
            <person name="Henrissat B."/>
            <person name="Lipzen A."/>
            <person name="Tritt A."/>
            <person name="Yoshinaga Y."/>
            <person name="Zane M."/>
            <person name="Barry K."/>
            <person name="Grigoriev I.V."/>
            <person name="Spatafora J.W."/>
            <person name="Aimea M.C."/>
        </authorList>
    </citation>
    <scope>NUCLEOTIDE SEQUENCE [LARGE SCALE GENOMIC DNA]</scope>
    <source>
        <strain evidence="3 4">UBC 951</strain>
    </source>
</reference>
<feature type="domain" description="GST N-terminal" evidence="1">
    <location>
        <begin position="3"/>
        <end position="97"/>
    </location>
</feature>
<keyword evidence="4" id="KW-1185">Reference proteome</keyword>
<evidence type="ECO:0000259" key="1">
    <source>
        <dbReference type="PROSITE" id="PS50404"/>
    </source>
</evidence>
<dbReference type="SUPFAM" id="SSF52833">
    <property type="entry name" value="Thioredoxin-like"/>
    <property type="match status" value="1"/>
</dbReference>
<dbReference type="InterPro" id="IPR004045">
    <property type="entry name" value="Glutathione_S-Trfase_N"/>
</dbReference>
<dbReference type="PROSITE" id="PS50404">
    <property type="entry name" value="GST_NTER"/>
    <property type="match status" value="1"/>
</dbReference>
<proteinExistence type="predicted"/>
<dbReference type="PROSITE" id="PS50405">
    <property type="entry name" value="GST_CTER"/>
    <property type="match status" value="1"/>
</dbReference>
<dbReference type="SFLD" id="SFLDG00358">
    <property type="entry name" value="Main_(cytGST)"/>
    <property type="match status" value="1"/>
</dbReference>
<comment type="caution">
    <text evidence="3">The sequence shown here is derived from an EMBL/GenBank/DDBJ whole genome shotgun (WGS) entry which is preliminary data.</text>
</comment>
<dbReference type="InterPro" id="IPR050983">
    <property type="entry name" value="GST_Omega/HSP26"/>
</dbReference>
<dbReference type="InterPro" id="IPR040079">
    <property type="entry name" value="Glutathione_S-Trfase"/>
</dbReference>
<dbReference type="Gene3D" id="3.40.30.10">
    <property type="entry name" value="Glutaredoxin"/>
    <property type="match status" value="1"/>
</dbReference>
<accession>A0A066WK88</accession>
<evidence type="ECO:0000313" key="3">
    <source>
        <dbReference type="EMBL" id="KDN52983.1"/>
    </source>
</evidence>
<dbReference type="EMBL" id="JMSN01000005">
    <property type="protein sequence ID" value="KDN52983.1"/>
    <property type="molecule type" value="Genomic_DNA"/>
</dbReference>
<organism evidence="3 4">
    <name type="scientific">Tilletiaria anomala (strain ATCC 24038 / CBS 436.72 / UBC 951)</name>
    <dbReference type="NCBI Taxonomy" id="1037660"/>
    <lineage>
        <taxon>Eukaryota</taxon>
        <taxon>Fungi</taxon>
        <taxon>Dikarya</taxon>
        <taxon>Basidiomycota</taxon>
        <taxon>Ustilaginomycotina</taxon>
        <taxon>Exobasidiomycetes</taxon>
        <taxon>Georgefischeriales</taxon>
        <taxon>Tilletiariaceae</taxon>
        <taxon>Tilletiaria</taxon>
    </lineage>
</organism>
<dbReference type="PANTHER" id="PTHR43968:SF6">
    <property type="entry name" value="GLUTATHIONE S-TRANSFERASE OMEGA"/>
    <property type="match status" value="1"/>
</dbReference>